<feature type="transmembrane region" description="Helical" evidence="1">
    <location>
        <begin position="83"/>
        <end position="102"/>
    </location>
</feature>
<reference evidence="3" key="1">
    <citation type="journal article" date="2019" name="Int. J. Syst. Evol. Microbiol.">
        <title>The Global Catalogue of Microorganisms (GCM) 10K type strain sequencing project: providing services to taxonomists for standard genome sequencing and annotation.</title>
        <authorList>
            <consortium name="The Broad Institute Genomics Platform"/>
            <consortium name="The Broad Institute Genome Sequencing Center for Infectious Disease"/>
            <person name="Wu L."/>
            <person name="Ma J."/>
        </authorList>
    </citation>
    <scope>NUCLEOTIDE SEQUENCE [LARGE SCALE GENOMIC DNA]</scope>
    <source>
        <strain evidence="3">CGMCC 4.7204</strain>
    </source>
</reference>
<evidence type="ECO:0000256" key="1">
    <source>
        <dbReference type="SAM" id="Phobius"/>
    </source>
</evidence>
<organism evidence="2 3">
    <name type="scientific">Nocardia rhizosphaerae</name>
    <dbReference type="NCBI Taxonomy" id="1691571"/>
    <lineage>
        <taxon>Bacteria</taxon>
        <taxon>Bacillati</taxon>
        <taxon>Actinomycetota</taxon>
        <taxon>Actinomycetes</taxon>
        <taxon>Mycobacteriales</taxon>
        <taxon>Nocardiaceae</taxon>
        <taxon>Nocardia</taxon>
    </lineage>
</organism>
<comment type="caution">
    <text evidence="2">The sequence shown here is derived from an EMBL/GenBank/DDBJ whole genome shotgun (WGS) entry which is preliminary data.</text>
</comment>
<feature type="transmembrane region" description="Helical" evidence="1">
    <location>
        <begin position="122"/>
        <end position="144"/>
    </location>
</feature>
<proteinExistence type="predicted"/>
<dbReference type="Proteomes" id="UP001595767">
    <property type="component" value="Unassembled WGS sequence"/>
</dbReference>
<evidence type="ECO:0000313" key="3">
    <source>
        <dbReference type="Proteomes" id="UP001595767"/>
    </source>
</evidence>
<name>A0ABV8L0E7_9NOCA</name>
<accession>A0ABV8L0E7</accession>
<keyword evidence="1" id="KW-0472">Membrane</keyword>
<keyword evidence="1" id="KW-0812">Transmembrane</keyword>
<protein>
    <submittedName>
        <fullName evidence="2">Uncharacterized protein</fullName>
    </submittedName>
</protein>
<keyword evidence="1" id="KW-1133">Transmembrane helix</keyword>
<feature type="transmembrane region" description="Helical" evidence="1">
    <location>
        <begin position="12"/>
        <end position="34"/>
    </location>
</feature>
<feature type="transmembrane region" description="Helical" evidence="1">
    <location>
        <begin position="40"/>
        <end position="62"/>
    </location>
</feature>
<dbReference type="EMBL" id="JBHSBA010000003">
    <property type="protein sequence ID" value="MFC4124010.1"/>
    <property type="molecule type" value="Genomic_DNA"/>
</dbReference>
<gene>
    <name evidence="2" type="ORF">ACFOW8_03595</name>
</gene>
<keyword evidence="3" id="KW-1185">Reference proteome</keyword>
<evidence type="ECO:0000313" key="2">
    <source>
        <dbReference type="EMBL" id="MFC4124010.1"/>
    </source>
</evidence>
<dbReference type="RefSeq" id="WP_378545362.1">
    <property type="nucleotide sequence ID" value="NZ_JBHSBA010000003.1"/>
</dbReference>
<sequence>MTTPQLTARLRGGGCGVLVGALAVAAHGIAGGGVPGSAEFALLLLVALAAGAFAVGPGDAAVPHRTSLGVCARTTETVAGPATRPLLALIGGQWAGHFALAGSLDHHGGLDAILHLPDIPMIAAHLLAAFACAALILVAERLYLLASGAIRALLGAPRAMAIGGARRRPPVLAAAVGSNPFLAHGPRAPPLPF</sequence>